<dbReference type="Pfam" id="PF02870">
    <property type="entry name" value="Methyltransf_1N"/>
    <property type="match status" value="1"/>
</dbReference>
<evidence type="ECO:0000256" key="5">
    <source>
        <dbReference type="ARBA" id="ARBA00022679"/>
    </source>
</evidence>
<dbReference type="GO" id="GO:0032259">
    <property type="term" value="P:methylation"/>
    <property type="evidence" value="ECO:0007669"/>
    <property type="project" value="UniProtKB-KW"/>
</dbReference>
<dbReference type="SUPFAM" id="SSF53155">
    <property type="entry name" value="Methylated DNA-protein cysteine methyltransferase domain"/>
    <property type="match status" value="1"/>
</dbReference>
<keyword evidence="5 12" id="KW-0808">Transferase</keyword>
<dbReference type="PANTHER" id="PTHR10815:SF13">
    <property type="entry name" value="METHYLATED-DNA--PROTEIN-CYSTEINE METHYLTRANSFERASE"/>
    <property type="match status" value="1"/>
</dbReference>
<dbReference type="GO" id="GO:0006281">
    <property type="term" value="P:DNA repair"/>
    <property type="evidence" value="ECO:0007669"/>
    <property type="project" value="UniProtKB-KW"/>
</dbReference>
<comment type="caution">
    <text evidence="12">The sequence shown here is derived from an EMBL/GenBank/DDBJ whole genome shotgun (WGS) entry which is preliminary data.</text>
</comment>
<keyword evidence="7" id="KW-0805">Transcription regulation</keyword>
<evidence type="ECO:0000259" key="11">
    <source>
        <dbReference type="PROSITE" id="PS01124"/>
    </source>
</evidence>
<dbReference type="SUPFAM" id="SSF46689">
    <property type="entry name" value="Homeodomain-like"/>
    <property type="match status" value="1"/>
</dbReference>
<dbReference type="FunFam" id="1.10.10.10:FF:000214">
    <property type="entry name" value="Methylated-DNA--protein-cysteine methyltransferase"/>
    <property type="match status" value="1"/>
</dbReference>
<dbReference type="SUPFAM" id="SSF46767">
    <property type="entry name" value="Methylated DNA-protein cysteine methyltransferase, C-terminal domain"/>
    <property type="match status" value="1"/>
</dbReference>
<gene>
    <name evidence="12" type="ORF">GZ78_17405</name>
</gene>
<dbReference type="GO" id="GO:0043565">
    <property type="term" value="F:sequence-specific DNA binding"/>
    <property type="evidence" value="ECO:0007669"/>
    <property type="project" value="InterPro"/>
</dbReference>
<dbReference type="InterPro" id="IPR009057">
    <property type="entry name" value="Homeodomain-like_sf"/>
</dbReference>
<evidence type="ECO:0000256" key="8">
    <source>
        <dbReference type="ARBA" id="ARBA00023163"/>
    </source>
</evidence>
<keyword evidence="4 12" id="KW-0489">Methyltransferase</keyword>
<dbReference type="CDD" id="cd06445">
    <property type="entry name" value="ATase"/>
    <property type="match status" value="1"/>
</dbReference>
<keyword evidence="6" id="KW-0227">DNA damage</keyword>
<dbReference type="InterPro" id="IPR001497">
    <property type="entry name" value="MethylDNA_cys_MeTrfase_AS"/>
</dbReference>
<evidence type="ECO:0000256" key="3">
    <source>
        <dbReference type="ARBA" id="ARBA00011918"/>
    </source>
</evidence>
<dbReference type="GO" id="GO:0003908">
    <property type="term" value="F:methylated-DNA-[protein]-cysteine S-methyltransferase activity"/>
    <property type="evidence" value="ECO:0007669"/>
    <property type="project" value="UniProtKB-EC"/>
</dbReference>
<dbReference type="InterPro" id="IPR036217">
    <property type="entry name" value="MethylDNA_cys_MeTrfase_DNAb"/>
</dbReference>
<evidence type="ECO:0000256" key="10">
    <source>
        <dbReference type="ARBA" id="ARBA00049348"/>
    </source>
</evidence>
<accession>A0A081NGF4</accession>
<comment type="catalytic activity">
    <reaction evidence="10">
        <text>a 6-O-methyl-2'-deoxyguanosine in DNA + L-cysteinyl-[protein] = S-methyl-L-cysteinyl-[protein] + a 2'-deoxyguanosine in DNA</text>
        <dbReference type="Rhea" id="RHEA:24000"/>
        <dbReference type="Rhea" id="RHEA-COMP:10131"/>
        <dbReference type="Rhea" id="RHEA-COMP:10132"/>
        <dbReference type="Rhea" id="RHEA-COMP:11367"/>
        <dbReference type="Rhea" id="RHEA-COMP:11368"/>
        <dbReference type="ChEBI" id="CHEBI:29950"/>
        <dbReference type="ChEBI" id="CHEBI:82612"/>
        <dbReference type="ChEBI" id="CHEBI:85445"/>
        <dbReference type="ChEBI" id="CHEBI:85448"/>
        <dbReference type="EC" id="2.1.1.63"/>
    </reaction>
</comment>
<evidence type="ECO:0000256" key="6">
    <source>
        <dbReference type="ARBA" id="ARBA00022763"/>
    </source>
</evidence>
<dbReference type="Gene3D" id="3.30.160.70">
    <property type="entry name" value="Methylated DNA-protein cysteine methyltransferase domain"/>
    <property type="match status" value="1"/>
</dbReference>
<dbReference type="EMBL" id="JOKH01000003">
    <property type="protein sequence ID" value="KEQ17527.1"/>
    <property type="molecule type" value="Genomic_DNA"/>
</dbReference>
<dbReference type="Proteomes" id="UP000028073">
    <property type="component" value="Unassembled WGS sequence"/>
</dbReference>
<evidence type="ECO:0000256" key="1">
    <source>
        <dbReference type="ARBA" id="ARBA00001286"/>
    </source>
</evidence>
<dbReference type="InterPro" id="IPR036388">
    <property type="entry name" value="WH-like_DNA-bd_sf"/>
</dbReference>
<dbReference type="AlphaFoldDB" id="A0A081NGF4"/>
<dbReference type="InterPro" id="IPR008332">
    <property type="entry name" value="MethylG_MeTrfase_N"/>
</dbReference>
<comment type="similarity">
    <text evidence="2">Belongs to the MGMT family.</text>
</comment>
<evidence type="ECO:0000256" key="7">
    <source>
        <dbReference type="ARBA" id="ARBA00023015"/>
    </source>
</evidence>
<dbReference type="PROSITE" id="PS01124">
    <property type="entry name" value="HTH_ARAC_FAMILY_2"/>
    <property type="match status" value="1"/>
</dbReference>
<keyword evidence="13" id="KW-1185">Reference proteome</keyword>
<comment type="catalytic activity">
    <reaction evidence="1">
        <text>a 4-O-methyl-thymidine in DNA + L-cysteinyl-[protein] = a thymidine in DNA + S-methyl-L-cysteinyl-[protein]</text>
        <dbReference type="Rhea" id="RHEA:53428"/>
        <dbReference type="Rhea" id="RHEA-COMP:10131"/>
        <dbReference type="Rhea" id="RHEA-COMP:10132"/>
        <dbReference type="Rhea" id="RHEA-COMP:13555"/>
        <dbReference type="Rhea" id="RHEA-COMP:13556"/>
        <dbReference type="ChEBI" id="CHEBI:29950"/>
        <dbReference type="ChEBI" id="CHEBI:82612"/>
        <dbReference type="ChEBI" id="CHEBI:137386"/>
        <dbReference type="ChEBI" id="CHEBI:137387"/>
        <dbReference type="EC" id="2.1.1.63"/>
    </reaction>
</comment>
<keyword evidence="8" id="KW-0804">Transcription</keyword>
<evidence type="ECO:0000256" key="9">
    <source>
        <dbReference type="ARBA" id="ARBA00023204"/>
    </source>
</evidence>
<dbReference type="PROSITE" id="PS00374">
    <property type="entry name" value="MGMT"/>
    <property type="match status" value="1"/>
</dbReference>
<organism evidence="12 13">
    <name type="scientific">Endozoicomonas numazuensis</name>
    <dbReference type="NCBI Taxonomy" id="1137799"/>
    <lineage>
        <taxon>Bacteria</taxon>
        <taxon>Pseudomonadati</taxon>
        <taxon>Pseudomonadota</taxon>
        <taxon>Gammaproteobacteria</taxon>
        <taxon>Oceanospirillales</taxon>
        <taxon>Endozoicomonadaceae</taxon>
        <taxon>Endozoicomonas</taxon>
    </lineage>
</organism>
<proteinExistence type="inferred from homology"/>
<dbReference type="InterPro" id="IPR036631">
    <property type="entry name" value="MGMT_N_sf"/>
</dbReference>
<dbReference type="InterPro" id="IPR014048">
    <property type="entry name" value="MethylDNA_cys_MeTrfase_DNA-bd"/>
</dbReference>
<dbReference type="SMART" id="SM00342">
    <property type="entry name" value="HTH_ARAC"/>
    <property type="match status" value="1"/>
</dbReference>
<dbReference type="OrthoDB" id="9811249at2"/>
<dbReference type="EC" id="2.1.1.63" evidence="3"/>
<dbReference type="STRING" id="1137799.GZ78_17405"/>
<feature type="domain" description="HTH araC/xylS-type" evidence="11">
    <location>
        <begin position="16"/>
        <end position="112"/>
    </location>
</feature>
<dbReference type="eggNOG" id="COG0350">
    <property type="taxonomic scope" value="Bacteria"/>
</dbReference>
<sequence>MSKEYSEEHRQYQQVSKAIAYLSGHWNEQPGLADVASHVGLSEFHLQRVFSEWAGISPKQFLQFLTREYARQQLRNNSVLDTALSSGLSGSSRLHDLMLSWESMSPGAFKAKGKGIEIAYGIHESPFGYCLIAQTARGICKLSFFDHEEDQEGHEQELRKEWPDALIHRSDCNTASVARQIFDRDFNQQPLHLILKGTPFQLKVWEALLAIPQGQLYSYQQLAEKTGKPSAVRAVASAVARNNIGFLIPCHRVIRGTGEINQYRWGAERKQVLIVHEAVGIESNQATRK</sequence>
<name>A0A081NGF4_9GAMM</name>
<dbReference type="NCBIfam" id="TIGR00589">
    <property type="entry name" value="ogt"/>
    <property type="match status" value="1"/>
</dbReference>
<dbReference type="Pfam" id="PF01035">
    <property type="entry name" value="DNA_binding_1"/>
    <property type="match status" value="1"/>
</dbReference>
<dbReference type="Pfam" id="PF12833">
    <property type="entry name" value="HTH_18"/>
    <property type="match status" value="1"/>
</dbReference>
<evidence type="ECO:0000313" key="13">
    <source>
        <dbReference type="Proteomes" id="UP000028073"/>
    </source>
</evidence>
<dbReference type="Gene3D" id="1.10.10.60">
    <property type="entry name" value="Homeodomain-like"/>
    <property type="match status" value="1"/>
</dbReference>
<reference evidence="12 13" key="1">
    <citation type="submission" date="2014-06" db="EMBL/GenBank/DDBJ databases">
        <title>Whole Genome Sequences of Three Symbiotic Endozoicomonas Bacteria.</title>
        <authorList>
            <person name="Neave M.J."/>
            <person name="Apprill A."/>
            <person name="Voolstra C.R."/>
        </authorList>
    </citation>
    <scope>NUCLEOTIDE SEQUENCE [LARGE SCALE GENOMIC DNA]</scope>
    <source>
        <strain evidence="12 13">DSM 25634</strain>
    </source>
</reference>
<dbReference type="PANTHER" id="PTHR10815">
    <property type="entry name" value="METHYLATED-DNA--PROTEIN-CYSTEINE METHYLTRANSFERASE"/>
    <property type="match status" value="1"/>
</dbReference>
<dbReference type="RefSeq" id="WP_034837891.1">
    <property type="nucleotide sequence ID" value="NZ_JOKH01000003.1"/>
</dbReference>
<evidence type="ECO:0000313" key="12">
    <source>
        <dbReference type="EMBL" id="KEQ17527.1"/>
    </source>
</evidence>
<keyword evidence="9" id="KW-0234">DNA repair</keyword>
<dbReference type="GO" id="GO:0003700">
    <property type="term" value="F:DNA-binding transcription factor activity"/>
    <property type="evidence" value="ECO:0007669"/>
    <property type="project" value="InterPro"/>
</dbReference>
<evidence type="ECO:0000256" key="4">
    <source>
        <dbReference type="ARBA" id="ARBA00022603"/>
    </source>
</evidence>
<evidence type="ECO:0000256" key="2">
    <source>
        <dbReference type="ARBA" id="ARBA00008711"/>
    </source>
</evidence>
<protein>
    <recommendedName>
        <fullName evidence="3">methylated-DNA--[protein]-cysteine S-methyltransferase</fullName>
        <ecNumber evidence="3">2.1.1.63</ecNumber>
    </recommendedName>
</protein>
<dbReference type="InterPro" id="IPR018060">
    <property type="entry name" value="HTH_AraC"/>
</dbReference>
<dbReference type="Gene3D" id="1.10.10.10">
    <property type="entry name" value="Winged helix-like DNA-binding domain superfamily/Winged helix DNA-binding domain"/>
    <property type="match status" value="1"/>
</dbReference>